<evidence type="ECO:0000313" key="10">
    <source>
        <dbReference type="EMBL" id="MBK7673948.1"/>
    </source>
</evidence>
<keyword evidence="5" id="KW-0808">Transferase</keyword>
<dbReference type="AlphaFoldDB" id="A0A935PWY5"/>
<dbReference type="EC" id="2.4.1.255" evidence="3"/>
<evidence type="ECO:0000256" key="3">
    <source>
        <dbReference type="ARBA" id="ARBA00011970"/>
    </source>
</evidence>
<dbReference type="InterPro" id="IPR019734">
    <property type="entry name" value="TPR_rpt"/>
</dbReference>
<protein>
    <recommendedName>
        <fullName evidence="3">protein O-GlcNAc transferase</fullName>
        <ecNumber evidence="3">2.4.1.255</ecNumber>
    </recommendedName>
</protein>
<dbReference type="Gene3D" id="3.40.50.2000">
    <property type="entry name" value="Glycogen Phosphorylase B"/>
    <property type="match status" value="1"/>
</dbReference>
<dbReference type="InterPro" id="IPR011990">
    <property type="entry name" value="TPR-like_helical_dom_sf"/>
</dbReference>
<feature type="repeat" description="TPR" evidence="8">
    <location>
        <begin position="52"/>
        <end position="85"/>
    </location>
</feature>
<dbReference type="Pfam" id="PF13844">
    <property type="entry name" value="Glyco_transf_41"/>
    <property type="match status" value="2"/>
</dbReference>
<dbReference type="Gene3D" id="3.40.50.11380">
    <property type="match status" value="1"/>
</dbReference>
<dbReference type="InterPro" id="IPR029489">
    <property type="entry name" value="OGT/SEC/SPY_C"/>
</dbReference>
<dbReference type="PANTHER" id="PTHR44998:SF1">
    <property type="entry name" value="UDP-N-ACETYLGLUCOSAMINE--PEPTIDE N-ACETYLGLUCOSAMINYLTRANSFERASE 110 KDA SUBUNIT"/>
    <property type="match status" value="1"/>
</dbReference>
<dbReference type="PROSITE" id="PS50005">
    <property type="entry name" value="TPR"/>
    <property type="match status" value="3"/>
</dbReference>
<name>A0A935PWY5_9PROT</name>
<dbReference type="SMART" id="SM00028">
    <property type="entry name" value="TPR"/>
    <property type="match status" value="4"/>
</dbReference>
<organism evidence="10 11">
    <name type="scientific">Candidatus Accumulibacter proximus</name>
    <dbReference type="NCBI Taxonomy" id="2954385"/>
    <lineage>
        <taxon>Bacteria</taxon>
        <taxon>Pseudomonadati</taxon>
        <taxon>Pseudomonadota</taxon>
        <taxon>Betaproteobacteria</taxon>
        <taxon>Candidatus Accumulibacter</taxon>
    </lineage>
</organism>
<dbReference type="PANTHER" id="PTHR44998">
    <property type="match status" value="1"/>
</dbReference>
<keyword evidence="7 8" id="KW-0802">TPR repeat</keyword>
<accession>A0A935PWY5</accession>
<feature type="repeat" description="TPR" evidence="8">
    <location>
        <begin position="120"/>
        <end position="153"/>
    </location>
</feature>
<proteinExistence type="inferred from homology"/>
<feature type="domain" description="O-GlcNAc transferase C-terminal" evidence="9">
    <location>
        <begin position="203"/>
        <end position="431"/>
    </location>
</feature>
<comment type="caution">
    <text evidence="10">The sequence shown here is derived from an EMBL/GenBank/DDBJ whole genome shotgun (WGS) entry which is preliminary data.</text>
</comment>
<reference evidence="10 11" key="1">
    <citation type="submission" date="2020-10" db="EMBL/GenBank/DDBJ databases">
        <title>Connecting structure to function with the recovery of over 1000 high-quality activated sludge metagenome-assembled genomes encoding full-length rRNA genes using long-read sequencing.</title>
        <authorList>
            <person name="Singleton C.M."/>
            <person name="Petriglieri F."/>
            <person name="Kristensen J.M."/>
            <person name="Kirkegaard R.H."/>
            <person name="Michaelsen T.Y."/>
            <person name="Andersen M.H."/>
            <person name="Karst S.M."/>
            <person name="Dueholm M.S."/>
            <person name="Nielsen P.H."/>
            <person name="Albertsen M."/>
        </authorList>
    </citation>
    <scope>NUCLEOTIDE SEQUENCE [LARGE SCALE GENOMIC DNA]</scope>
    <source>
        <strain evidence="10">EsbW_18-Q3-R4-48_BATAC.285</strain>
    </source>
</reference>
<gene>
    <name evidence="10" type="ORF">IPJ27_03820</name>
</gene>
<dbReference type="GO" id="GO:0006493">
    <property type="term" value="P:protein O-linked glycosylation"/>
    <property type="evidence" value="ECO:0007669"/>
    <property type="project" value="TreeGrafter"/>
</dbReference>
<evidence type="ECO:0000256" key="5">
    <source>
        <dbReference type="ARBA" id="ARBA00022679"/>
    </source>
</evidence>
<comment type="pathway">
    <text evidence="1">Protein modification; protein glycosylation.</text>
</comment>
<dbReference type="GO" id="GO:0097363">
    <property type="term" value="F:protein O-acetylglucosaminyltransferase activity"/>
    <property type="evidence" value="ECO:0007669"/>
    <property type="project" value="UniProtKB-EC"/>
</dbReference>
<feature type="domain" description="O-GlcNAc transferase C-terminal" evidence="9">
    <location>
        <begin position="442"/>
        <end position="626"/>
    </location>
</feature>
<sequence length="648" mass="72451">MKTTRKKSHAAVARRVPLDADCLALMRLVEAGRHADVEAAARRILGARPTQPLALKALGFALIGQGRYDEALPVIRYSLERHPDDPEALNNLGIVLSALMRWDESIKCFARSIEIKPGDPEVLKNYGVALSRMHKWDEAVPFFLKAIECHPGDYVQAIEQLANVLLNSNRNDEAWTCFNELWKNDQSNAAILSQLLSASLKRCDWDELEARLLTLRSLTTDYRSLTDNPFVVLSFPGITSEEQRSVASNYARGNIPASVLDAPDPALDARKVEPARRSRLRIGYLSADYRNHPVGQIMPQVIELHDRARVEVFGYSLGVDDQSDIRQRLRAAFDHFVDLRDISVIETAERIRADEVDILIDLHGWTADGRPEALALRCAPLQVNWLGYAGTLGHPKLADYLLGDPVVTPCRTRTAIPRRLAHLPNCYLPSDSTITLAAPPLRRDAGLPEEGLVFCSFNNSYKFNPQVFDIWCRLLLETGDSCLWLSQPGGTAHDRLRKEAETRGVDPARVIFAPRVASKADHLSRLQLADLALDPFPYNSHSTGIDVLWAGVPMVALLGDTFPGRVGASLLHAAGLDELIAGSTDEYYRLALALARTPERLRPLRRQLVEQRNRCPLFDMPRFVRSLEEVYFRMWDSALSGAERTALV</sequence>
<feature type="repeat" description="TPR" evidence="8">
    <location>
        <begin position="86"/>
        <end position="119"/>
    </location>
</feature>
<evidence type="ECO:0000256" key="4">
    <source>
        <dbReference type="ARBA" id="ARBA00022676"/>
    </source>
</evidence>
<evidence type="ECO:0000256" key="8">
    <source>
        <dbReference type="PROSITE-ProRule" id="PRU00339"/>
    </source>
</evidence>
<evidence type="ECO:0000256" key="7">
    <source>
        <dbReference type="ARBA" id="ARBA00022803"/>
    </source>
</evidence>
<evidence type="ECO:0000256" key="1">
    <source>
        <dbReference type="ARBA" id="ARBA00004922"/>
    </source>
</evidence>
<evidence type="ECO:0000313" key="11">
    <source>
        <dbReference type="Proteomes" id="UP000697998"/>
    </source>
</evidence>
<dbReference type="Gene3D" id="1.25.40.10">
    <property type="entry name" value="Tetratricopeptide repeat domain"/>
    <property type="match status" value="2"/>
</dbReference>
<keyword evidence="4" id="KW-0328">Glycosyltransferase</keyword>
<dbReference type="Proteomes" id="UP000697998">
    <property type="component" value="Unassembled WGS sequence"/>
</dbReference>
<evidence type="ECO:0000259" key="9">
    <source>
        <dbReference type="Pfam" id="PF13844"/>
    </source>
</evidence>
<keyword evidence="6" id="KW-0677">Repeat</keyword>
<dbReference type="SUPFAM" id="SSF48452">
    <property type="entry name" value="TPR-like"/>
    <property type="match status" value="1"/>
</dbReference>
<evidence type="ECO:0000256" key="2">
    <source>
        <dbReference type="ARBA" id="ARBA00005386"/>
    </source>
</evidence>
<comment type="similarity">
    <text evidence="2">Belongs to the glycosyltransferase 41 family. O-GlcNAc transferase subfamily.</text>
</comment>
<dbReference type="EMBL" id="JADJMH010000001">
    <property type="protein sequence ID" value="MBK7673948.1"/>
    <property type="molecule type" value="Genomic_DNA"/>
</dbReference>
<dbReference type="Pfam" id="PF13432">
    <property type="entry name" value="TPR_16"/>
    <property type="match status" value="1"/>
</dbReference>
<evidence type="ECO:0000256" key="6">
    <source>
        <dbReference type="ARBA" id="ARBA00022737"/>
    </source>
</evidence>